<dbReference type="Gene3D" id="3.30.565.10">
    <property type="entry name" value="Histidine kinase-like ATPase, C-terminal domain"/>
    <property type="match status" value="1"/>
</dbReference>
<evidence type="ECO:0000256" key="3">
    <source>
        <dbReference type="ARBA" id="ARBA00022553"/>
    </source>
</evidence>
<keyword evidence="4" id="KW-0808">Transferase</keyword>
<dbReference type="PRINTS" id="PR00344">
    <property type="entry name" value="BCTRLSENSOR"/>
</dbReference>
<dbReference type="EC" id="2.7.13.3" evidence="2"/>
<evidence type="ECO:0000256" key="6">
    <source>
        <dbReference type="ARBA" id="ARBA00022777"/>
    </source>
</evidence>
<dbReference type="EMBL" id="LWAJ01000058">
    <property type="protein sequence ID" value="KZL50942.1"/>
    <property type="molecule type" value="Genomic_DNA"/>
</dbReference>
<reference evidence="10 11" key="1">
    <citation type="submission" date="2016-04" db="EMBL/GenBank/DDBJ databases">
        <title>Draft Genome Assembly of the Bloom-forming Cyanobacterium Nodularia spumigena Strain CENA596 in Shrimp Production Ponds.</title>
        <authorList>
            <person name="Popin R.V."/>
            <person name="Rigonato J."/>
            <person name="Abreu V.A."/>
            <person name="Andreote A.P."/>
            <person name="Silveira S.B."/>
            <person name="Odebrecht C."/>
            <person name="Fiore M.F."/>
        </authorList>
    </citation>
    <scope>NUCLEOTIDE SEQUENCE [LARGE SCALE GENOMIC DNA]</scope>
    <source>
        <strain evidence="10 11">CENA596</strain>
    </source>
</reference>
<dbReference type="SUPFAM" id="SSF55874">
    <property type="entry name" value="ATPase domain of HSP90 chaperone/DNA topoisomerase II/histidine kinase"/>
    <property type="match status" value="1"/>
</dbReference>
<dbReference type="InterPro" id="IPR005467">
    <property type="entry name" value="His_kinase_dom"/>
</dbReference>
<dbReference type="GO" id="GO:0004673">
    <property type="term" value="F:protein histidine kinase activity"/>
    <property type="evidence" value="ECO:0007669"/>
    <property type="project" value="UniProtKB-EC"/>
</dbReference>
<dbReference type="GO" id="GO:0005524">
    <property type="term" value="F:ATP binding"/>
    <property type="evidence" value="ECO:0007669"/>
    <property type="project" value="UniProtKB-KW"/>
</dbReference>
<keyword evidence="8" id="KW-0902">Two-component regulatory system</keyword>
<evidence type="ECO:0000256" key="8">
    <source>
        <dbReference type="ARBA" id="ARBA00023012"/>
    </source>
</evidence>
<keyword evidence="3" id="KW-0597">Phosphoprotein</keyword>
<protein>
    <recommendedName>
        <fullName evidence="2">histidine kinase</fullName>
        <ecNumber evidence="2">2.7.13.3</ecNumber>
    </recommendedName>
</protein>
<keyword evidence="5" id="KW-0547">Nucleotide-binding</keyword>
<gene>
    <name evidence="10" type="ORF">A2T98_04960</name>
</gene>
<comment type="catalytic activity">
    <reaction evidence="1">
        <text>ATP + protein L-histidine = ADP + protein N-phospho-L-histidine.</text>
        <dbReference type="EC" id="2.7.13.3"/>
    </reaction>
</comment>
<dbReference type="RefSeq" id="WP_063871816.1">
    <property type="nucleotide sequence ID" value="NZ_CAWMRI010000058.1"/>
</dbReference>
<dbReference type="PROSITE" id="PS50109">
    <property type="entry name" value="HIS_KIN"/>
    <property type="match status" value="1"/>
</dbReference>
<proteinExistence type="predicted"/>
<sequence length="77" mass="8742">MDSSFNPTIRINLSTTEQQQISISIKDYGIGIKPEHQSRLFEPFFTTKSPGKGVGLGLFTSYQIITEFHQGTLRYED</sequence>
<evidence type="ECO:0000256" key="4">
    <source>
        <dbReference type="ARBA" id="ARBA00022679"/>
    </source>
</evidence>
<dbReference type="Proteomes" id="UP000076555">
    <property type="component" value="Unassembled WGS sequence"/>
</dbReference>
<name>A0A166KD83_NODSP</name>
<keyword evidence="6" id="KW-0418">Kinase</keyword>
<dbReference type="AlphaFoldDB" id="A0A166KD83"/>
<evidence type="ECO:0000313" key="10">
    <source>
        <dbReference type="EMBL" id="KZL50942.1"/>
    </source>
</evidence>
<dbReference type="GO" id="GO:0000160">
    <property type="term" value="P:phosphorelay signal transduction system"/>
    <property type="evidence" value="ECO:0007669"/>
    <property type="project" value="UniProtKB-KW"/>
</dbReference>
<keyword evidence="7" id="KW-0067">ATP-binding</keyword>
<dbReference type="PANTHER" id="PTHR43065">
    <property type="entry name" value="SENSOR HISTIDINE KINASE"/>
    <property type="match status" value="1"/>
</dbReference>
<evidence type="ECO:0000256" key="2">
    <source>
        <dbReference type="ARBA" id="ARBA00012438"/>
    </source>
</evidence>
<organism evidence="10 11">
    <name type="scientific">Nodularia spumigena CENA596</name>
    <dbReference type="NCBI Taxonomy" id="1819295"/>
    <lineage>
        <taxon>Bacteria</taxon>
        <taxon>Bacillati</taxon>
        <taxon>Cyanobacteriota</taxon>
        <taxon>Cyanophyceae</taxon>
        <taxon>Nostocales</taxon>
        <taxon>Nodulariaceae</taxon>
        <taxon>Nodularia</taxon>
    </lineage>
</organism>
<accession>A0A166KD83</accession>
<evidence type="ECO:0000259" key="9">
    <source>
        <dbReference type="PROSITE" id="PS50109"/>
    </source>
</evidence>
<evidence type="ECO:0000256" key="1">
    <source>
        <dbReference type="ARBA" id="ARBA00000085"/>
    </source>
</evidence>
<dbReference type="Pfam" id="PF02518">
    <property type="entry name" value="HATPase_c"/>
    <property type="match status" value="1"/>
</dbReference>
<evidence type="ECO:0000256" key="5">
    <source>
        <dbReference type="ARBA" id="ARBA00022741"/>
    </source>
</evidence>
<feature type="domain" description="Histidine kinase" evidence="9">
    <location>
        <begin position="1"/>
        <end position="77"/>
    </location>
</feature>
<dbReference type="InterPro" id="IPR004358">
    <property type="entry name" value="Sig_transdc_His_kin-like_C"/>
</dbReference>
<dbReference type="InterPro" id="IPR003594">
    <property type="entry name" value="HATPase_dom"/>
</dbReference>
<dbReference type="PANTHER" id="PTHR43065:SF10">
    <property type="entry name" value="PEROXIDE STRESS-ACTIVATED HISTIDINE KINASE MAK3"/>
    <property type="match status" value="1"/>
</dbReference>
<evidence type="ECO:0000256" key="7">
    <source>
        <dbReference type="ARBA" id="ARBA00022840"/>
    </source>
</evidence>
<dbReference type="InterPro" id="IPR036890">
    <property type="entry name" value="HATPase_C_sf"/>
</dbReference>
<comment type="caution">
    <text evidence="10">The sequence shown here is derived from an EMBL/GenBank/DDBJ whole genome shotgun (WGS) entry which is preliminary data.</text>
</comment>
<evidence type="ECO:0000313" key="11">
    <source>
        <dbReference type="Proteomes" id="UP000076555"/>
    </source>
</evidence>